<dbReference type="GO" id="GO:0015297">
    <property type="term" value="F:antiporter activity"/>
    <property type="evidence" value="ECO:0007669"/>
    <property type="project" value="InterPro"/>
</dbReference>
<evidence type="ECO:0000256" key="6">
    <source>
        <dbReference type="SAM" id="Phobius"/>
    </source>
</evidence>
<dbReference type="SUPFAM" id="SSF52540">
    <property type="entry name" value="P-loop containing nucleoside triphosphate hydrolases"/>
    <property type="match status" value="1"/>
</dbReference>
<dbReference type="EMBL" id="JAUIZM010000011">
    <property type="protein sequence ID" value="KAK1356806.1"/>
    <property type="molecule type" value="Genomic_DNA"/>
</dbReference>
<dbReference type="GO" id="GO:0015137">
    <property type="term" value="F:citrate transmembrane transporter activity"/>
    <property type="evidence" value="ECO:0007669"/>
    <property type="project" value="TreeGrafter"/>
</dbReference>
<sequence>MLVLDEANKLLSPKFQPSVEELIDYLPQTRQILMFSATFPVTVKVTSTQIHCWVDCKPYYQLLRGLDDILPSCLWFEWWRTVTFSFTPTQFLRYKHCSGNRSMKFKKAIIACAFTEKDYQKAASTASRVLQMAFVLSVGLALVIGLGLQYGCVVFTRDKHVLRIIAIGVPFVAATQPINYLAFAFDGLYYGVSDFAYSAYSMLHSHLVMDAYVSMVYSI</sequence>
<dbReference type="Proteomes" id="UP001237642">
    <property type="component" value="Unassembled WGS sequence"/>
</dbReference>
<gene>
    <name evidence="8" type="ORF">POM88_050062</name>
</gene>
<dbReference type="PANTHER" id="PTHR42893">
    <property type="entry name" value="PROTEIN DETOXIFICATION 44, CHLOROPLASTIC-RELATED"/>
    <property type="match status" value="1"/>
</dbReference>
<accession>A0AAD8M146</accession>
<dbReference type="Gene3D" id="3.40.50.300">
    <property type="entry name" value="P-loop containing nucleotide triphosphate hydrolases"/>
    <property type="match status" value="1"/>
</dbReference>
<reference evidence="8" key="2">
    <citation type="submission" date="2023-05" db="EMBL/GenBank/DDBJ databases">
        <authorList>
            <person name="Schelkunov M.I."/>
        </authorList>
    </citation>
    <scope>NUCLEOTIDE SEQUENCE</scope>
    <source>
        <strain evidence="8">Hsosn_3</strain>
        <tissue evidence="8">Leaf</tissue>
    </source>
</reference>
<comment type="similarity">
    <text evidence="2">Belongs to the multi antimicrobial extrusion (MATE) (TC 2.A.66.1) family.</text>
</comment>
<evidence type="ECO:0000256" key="2">
    <source>
        <dbReference type="ARBA" id="ARBA00010199"/>
    </source>
</evidence>
<dbReference type="Pfam" id="PF00270">
    <property type="entry name" value="DEAD"/>
    <property type="match status" value="1"/>
</dbReference>
<protein>
    <recommendedName>
        <fullName evidence="7">Helicase ATP-binding domain-containing protein</fullName>
    </recommendedName>
</protein>
<proteinExistence type="inferred from homology"/>
<dbReference type="PROSITE" id="PS51192">
    <property type="entry name" value="HELICASE_ATP_BIND_1"/>
    <property type="match status" value="1"/>
</dbReference>
<reference evidence="8" key="1">
    <citation type="submission" date="2023-02" db="EMBL/GenBank/DDBJ databases">
        <title>Genome of toxic invasive species Heracleum sosnowskyi carries increased number of genes despite the absence of recent whole-genome duplications.</title>
        <authorList>
            <person name="Schelkunov M."/>
            <person name="Shtratnikova V."/>
            <person name="Makarenko M."/>
            <person name="Klepikova A."/>
            <person name="Omelchenko D."/>
            <person name="Novikova G."/>
            <person name="Obukhova E."/>
            <person name="Bogdanov V."/>
            <person name="Penin A."/>
            <person name="Logacheva M."/>
        </authorList>
    </citation>
    <scope>NUCLEOTIDE SEQUENCE</scope>
    <source>
        <strain evidence="8">Hsosn_3</strain>
        <tissue evidence="8">Leaf</tissue>
    </source>
</reference>
<dbReference type="InterPro" id="IPR014001">
    <property type="entry name" value="Helicase_ATP-bd"/>
</dbReference>
<keyword evidence="9" id="KW-1185">Reference proteome</keyword>
<evidence type="ECO:0000256" key="3">
    <source>
        <dbReference type="ARBA" id="ARBA00022692"/>
    </source>
</evidence>
<dbReference type="Pfam" id="PF01554">
    <property type="entry name" value="MatE"/>
    <property type="match status" value="1"/>
</dbReference>
<feature type="transmembrane region" description="Helical" evidence="6">
    <location>
        <begin position="129"/>
        <end position="148"/>
    </location>
</feature>
<feature type="domain" description="Helicase ATP-binding" evidence="7">
    <location>
        <begin position="1"/>
        <end position="44"/>
    </location>
</feature>
<dbReference type="GO" id="GO:0016020">
    <property type="term" value="C:membrane"/>
    <property type="evidence" value="ECO:0007669"/>
    <property type="project" value="UniProtKB-SubCell"/>
</dbReference>
<evidence type="ECO:0000256" key="5">
    <source>
        <dbReference type="ARBA" id="ARBA00023136"/>
    </source>
</evidence>
<name>A0AAD8M146_9APIA</name>
<keyword evidence="3 6" id="KW-0812">Transmembrane</keyword>
<evidence type="ECO:0000313" key="9">
    <source>
        <dbReference type="Proteomes" id="UP001237642"/>
    </source>
</evidence>
<dbReference type="GO" id="GO:0005524">
    <property type="term" value="F:ATP binding"/>
    <property type="evidence" value="ECO:0007669"/>
    <property type="project" value="InterPro"/>
</dbReference>
<dbReference type="InterPro" id="IPR044644">
    <property type="entry name" value="DinF-like"/>
</dbReference>
<organism evidence="8 9">
    <name type="scientific">Heracleum sosnowskyi</name>
    <dbReference type="NCBI Taxonomy" id="360622"/>
    <lineage>
        <taxon>Eukaryota</taxon>
        <taxon>Viridiplantae</taxon>
        <taxon>Streptophyta</taxon>
        <taxon>Embryophyta</taxon>
        <taxon>Tracheophyta</taxon>
        <taxon>Spermatophyta</taxon>
        <taxon>Magnoliopsida</taxon>
        <taxon>eudicotyledons</taxon>
        <taxon>Gunneridae</taxon>
        <taxon>Pentapetalae</taxon>
        <taxon>asterids</taxon>
        <taxon>campanulids</taxon>
        <taxon>Apiales</taxon>
        <taxon>Apiaceae</taxon>
        <taxon>Apioideae</taxon>
        <taxon>apioid superclade</taxon>
        <taxon>Tordylieae</taxon>
        <taxon>Tordyliinae</taxon>
        <taxon>Heracleum</taxon>
    </lineage>
</organism>
<evidence type="ECO:0000259" key="7">
    <source>
        <dbReference type="PROSITE" id="PS51192"/>
    </source>
</evidence>
<comment type="caution">
    <text evidence="8">The sequence shown here is derived from an EMBL/GenBank/DDBJ whole genome shotgun (WGS) entry which is preliminary data.</text>
</comment>
<evidence type="ECO:0000313" key="8">
    <source>
        <dbReference type="EMBL" id="KAK1356806.1"/>
    </source>
</evidence>
<dbReference type="InterPro" id="IPR011545">
    <property type="entry name" value="DEAD/DEAH_box_helicase_dom"/>
</dbReference>
<feature type="transmembrane region" description="Helical" evidence="6">
    <location>
        <begin position="160"/>
        <end position="183"/>
    </location>
</feature>
<keyword evidence="4 6" id="KW-1133">Transmembrane helix</keyword>
<comment type="subcellular location">
    <subcellularLocation>
        <location evidence="1">Membrane</location>
        <topology evidence="1">Multi-pass membrane protein</topology>
    </subcellularLocation>
</comment>
<keyword evidence="5 6" id="KW-0472">Membrane</keyword>
<dbReference type="PANTHER" id="PTHR42893:SF11">
    <property type="entry name" value="PROTEIN DETOXIFICATION 43"/>
    <property type="match status" value="1"/>
</dbReference>
<dbReference type="GO" id="GO:0003676">
    <property type="term" value="F:nucleic acid binding"/>
    <property type="evidence" value="ECO:0007669"/>
    <property type="project" value="InterPro"/>
</dbReference>
<evidence type="ECO:0000256" key="1">
    <source>
        <dbReference type="ARBA" id="ARBA00004141"/>
    </source>
</evidence>
<dbReference type="InterPro" id="IPR002528">
    <property type="entry name" value="MATE_fam"/>
</dbReference>
<dbReference type="InterPro" id="IPR027417">
    <property type="entry name" value="P-loop_NTPase"/>
</dbReference>
<dbReference type="AlphaFoldDB" id="A0AAD8M146"/>
<dbReference type="GO" id="GO:0042910">
    <property type="term" value="F:xenobiotic transmembrane transporter activity"/>
    <property type="evidence" value="ECO:0007669"/>
    <property type="project" value="InterPro"/>
</dbReference>
<evidence type="ECO:0000256" key="4">
    <source>
        <dbReference type="ARBA" id="ARBA00022989"/>
    </source>
</evidence>